<proteinExistence type="predicted"/>
<reference evidence="2" key="1">
    <citation type="submission" date="2020-05" db="EMBL/GenBank/DDBJ databases">
        <title>WGS assembly of Panicum virgatum.</title>
        <authorList>
            <person name="Lovell J.T."/>
            <person name="Jenkins J."/>
            <person name="Shu S."/>
            <person name="Juenger T.E."/>
            <person name="Schmutz J."/>
        </authorList>
    </citation>
    <scope>NUCLEOTIDE SEQUENCE</scope>
    <source>
        <strain evidence="2">AP13</strain>
    </source>
</reference>
<feature type="compositionally biased region" description="Polar residues" evidence="1">
    <location>
        <begin position="117"/>
        <end position="127"/>
    </location>
</feature>
<name>A0A8T0SE98_PANVG</name>
<accession>A0A8T0SE98</accession>
<evidence type="ECO:0000313" key="2">
    <source>
        <dbReference type="EMBL" id="KAG2596931.1"/>
    </source>
</evidence>
<gene>
    <name evidence="2" type="ORF">PVAP13_5KG209107</name>
</gene>
<dbReference type="EMBL" id="CM029045">
    <property type="protein sequence ID" value="KAG2596931.1"/>
    <property type="molecule type" value="Genomic_DNA"/>
</dbReference>
<feature type="region of interest" description="Disordered" evidence="1">
    <location>
        <begin position="80"/>
        <end position="127"/>
    </location>
</feature>
<evidence type="ECO:0000256" key="1">
    <source>
        <dbReference type="SAM" id="MobiDB-lite"/>
    </source>
</evidence>
<evidence type="ECO:0000313" key="3">
    <source>
        <dbReference type="Proteomes" id="UP000823388"/>
    </source>
</evidence>
<dbReference type="AlphaFoldDB" id="A0A8T0SE98"/>
<dbReference type="Proteomes" id="UP000823388">
    <property type="component" value="Chromosome 5K"/>
</dbReference>
<sequence length="127" mass="13985">MIAGAKKLRPQLYSASEYCENYCDKRSIGLVPLHPLHGTARARGRSGGRRALARPLLERSLPGRRVLACSRADACAPPLLERAGPSARWTQRRPRPMQGPLQEVEDDADEWGPPGSERSSGTQLSER</sequence>
<comment type="caution">
    <text evidence="2">The sequence shown here is derived from an EMBL/GenBank/DDBJ whole genome shotgun (WGS) entry which is preliminary data.</text>
</comment>
<keyword evidence="3" id="KW-1185">Reference proteome</keyword>
<protein>
    <submittedName>
        <fullName evidence="2">Uncharacterized protein</fullName>
    </submittedName>
</protein>
<organism evidence="2 3">
    <name type="scientific">Panicum virgatum</name>
    <name type="common">Blackwell switchgrass</name>
    <dbReference type="NCBI Taxonomy" id="38727"/>
    <lineage>
        <taxon>Eukaryota</taxon>
        <taxon>Viridiplantae</taxon>
        <taxon>Streptophyta</taxon>
        <taxon>Embryophyta</taxon>
        <taxon>Tracheophyta</taxon>
        <taxon>Spermatophyta</taxon>
        <taxon>Magnoliopsida</taxon>
        <taxon>Liliopsida</taxon>
        <taxon>Poales</taxon>
        <taxon>Poaceae</taxon>
        <taxon>PACMAD clade</taxon>
        <taxon>Panicoideae</taxon>
        <taxon>Panicodae</taxon>
        <taxon>Paniceae</taxon>
        <taxon>Panicinae</taxon>
        <taxon>Panicum</taxon>
        <taxon>Panicum sect. Hiantes</taxon>
    </lineage>
</organism>